<dbReference type="EMBL" id="LSMT01000118">
    <property type="protein sequence ID" value="PFX26788.1"/>
    <property type="molecule type" value="Genomic_DNA"/>
</dbReference>
<dbReference type="Proteomes" id="UP000225706">
    <property type="component" value="Unassembled WGS sequence"/>
</dbReference>
<keyword evidence="6" id="KW-0695">RNA-directed DNA polymerase</keyword>
<reference evidence="9" key="1">
    <citation type="journal article" date="2017" name="bioRxiv">
        <title>Comparative analysis of the genomes of Stylophora pistillata and Acropora digitifera provides evidence for extensive differences between species of corals.</title>
        <authorList>
            <person name="Voolstra C.R."/>
            <person name="Li Y."/>
            <person name="Liew Y.J."/>
            <person name="Baumgarten S."/>
            <person name="Zoccola D."/>
            <person name="Flot J.-F."/>
            <person name="Tambutte S."/>
            <person name="Allemand D."/>
            <person name="Aranda M."/>
        </authorList>
    </citation>
    <scope>NUCLEOTIDE SEQUENCE [LARGE SCALE GENOMIC DNA]</scope>
</reference>
<name>A0A2B4SDV8_STYPI</name>
<sequence>MEDYVDPTKLVDSNEFWIAARRPKDGDKGHPARWLSQLSEHYLGEEPIIQSTHNFLRLLKQEPVGRGASLASALGHHDRTVLKLLERVSEHNLSLNPEKVKFKTDAVPFMGHVLTPEGLKPSAEIVAAILDMPCPEDKAATRRFIGTINYLSRFCPHLSEIVGPLRELTRLNQAFLWADQHTEAFTKAKDLVAKAPCLRYFDVHSPVVPQVDASDYGLGASLLQPTTSSSNSSDIQWQPVAFSSSSLTPTEQRYAQIEKHALAIVHGFHKFDQFLFGKANITVQSDHKPLETIFKKPLASAPRRLQSMMLSLQRYSFRVEYHKGVSLHIADTLSRAPLPMTSHKQMHEEFVYHTEIRFNSPDLSGFQDATLQEIRAASSTDPELTVLRPFIESGWPNDKAAVPALA</sequence>
<dbReference type="InterPro" id="IPR043502">
    <property type="entry name" value="DNA/RNA_pol_sf"/>
</dbReference>
<evidence type="ECO:0000256" key="3">
    <source>
        <dbReference type="ARBA" id="ARBA00022722"/>
    </source>
</evidence>
<accession>A0A2B4SDV8</accession>
<dbReference type="AlphaFoldDB" id="A0A2B4SDV8"/>
<dbReference type="STRING" id="50429.A0A2B4SDV8"/>
<dbReference type="GO" id="GO:0003964">
    <property type="term" value="F:RNA-directed DNA polymerase activity"/>
    <property type="evidence" value="ECO:0007669"/>
    <property type="project" value="UniProtKB-KW"/>
</dbReference>
<evidence type="ECO:0000259" key="7">
    <source>
        <dbReference type="Pfam" id="PF17917"/>
    </source>
</evidence>
<evidence type="ECO:0000313" key="8">
    <source>
        <dbReference type="EMBL" id="PFX26788.1"/>
    </source>
</evidence>
<evidence type="ECO:0000256" key="5">
    <source>
        <dbReference type="ARBA" id="ARBA00022801"/>
    </source>
</evidence>
<protein>
    <submittedName>
        <fullName evidence="8">Retrovirus-related Pol polyprotein</fullName>
    </submittedName>
</protein>
<dbReference type="GO" id="GO:0016787">
    <property type="term" value="F:hydrolase activity"/>
    <property type="evidence" value="ECO:0007669"/>
    <property type="project" value="UniProtKB-KW"/>
</dbReference>
<evidence type="ECO:0000313" key="9">
    <source>
        <dbReference type="Proteomes" id="UP000225706"/>
    </source>
</evidence>
<keyword evidence="4" id="KW-0255">Endonuclease</keyword>
<evidence type="ECO:0000256" key="4">
    <source>
        <dbReference type="ARBA" id="ARBA00022759"/>
    </source>
</evidence>
<feature type="domain" description="Reverse transcriptase RNase H-like" evidence="7">
    <location>
        <begin position="204"/>
        <end position="315"/>
    </location>
</feature>
<comment type="caution">
    <text evidence="8">The sequence shown here is derived from an EMBL/GenBank/DDBJ whole genome shotgun (WGS) entry which is preliminary data.</text>
</comment>
<dbReference type="InterPro" id="IPR050951">
    <property type="entry name" value="Retrovirus_Pol_polyprotein"/>
</dbReference>
<keyword evidence="3" id="KW-0540">Nuclease</keyword>
<evidence type="ECO:0000256" key="1">
    <source>
        <dbReference type="ARBA" id="ARBA00022679"/>
    </source>
</evidence>
<keyword evidence="5" id="KW-0378">Hydrolase</keyword>
<dbReference type="InterPro" id="IPR041373">
    <property type="entry name" value="RT_RNaseH"/>
</dbReference>
<gene>
    <name evidence="8" type="primary">pol</name>
    <name evidence="8" type="ORF">AWC38_SpisGene8570</name>
</gene>
<keyword evidence="2" id="KW-0548">Nucleotidyltransferase</keyword>
<organism evidence="8 9">
    <name type="scientific">Stylophora pistillata</name>
    <name type="common">Smooth cauliflower coral</name>
    <dbReference type="NCBI Taxonomy" id="50429"/>
    <lineage>
        <taxon>Eukaryota</taxon>
        <taxon>Metazoa</taxon>
        <taxon>Cnidaria</taxon>
        <taxon>Anthozoa</taxon>
        <taxon>Hexacorallia</taxon>
        <taxon>Scleractinia</taxon>
        <taxon>Astrocoeniina</taxon>
        <taxon>Pocilloporidae</taxon>
        <taxon>Stylophora</taxon>
    </lineage>
</organism>
<keyword evidence="1" id="KW-0808">Transferase</keyword>
<dbReference type="CDD" id="cd09274">
    <property type="entry name" value="RNase_HI_RT_Ty3"/>
    <property type="match status" value="1"/>
</dbReference>
<dbReference type="Pfam" id="PF17917">
    <property type="entry name" value="RT_RNaseH"/>
    <property type="match status" value="1"/>
</dbReference>
<evidence type="ECO:0000256" key="6">
    <source>
        <dbReference type="ARBA" id="ARBA00022918"/>
    </source>
</evidence>
<keyword evidence="9" id="KW-1185">Reference proteome</keyword>
<dbReference type="GO" id="GO:0004519">
    <property type="term" value="F:endonuclease activity"/>
    <property type="evidence" value="ECO:0007669"/>
    <property type="project" value="UniProtKB-KW"/>
</dbReference>
<dbReference type="SUPFAM" id="SSF56672">
    <property type="entry name" value="DNA/RNA polymerases"/>
    <property type="match status" value="1"/>
</dbReference>
<evidence type="ECO:0000256" key="2">
    <source>
        <dbReference type="ARBA" id="ARBA00022695"/>
    </source>
</evidence>
<dbReference type="OrthoDB" id="7759031at2759"/>
<dbReference type="PANTHER" id="PTHR37984:SF8">
    <property type="entry name" value="CCHC-TYPE DOMAIN-CONTAINING PROTEIN"/>
    <property type="match status" value="1"/>
</dbReference>
<proteinExistence type="predicted"/>
<dbReference type="InterPro" id="IPR043128">
    <property type="entry name" value="Rev_trsase/Diguanyl_cyclase"/>
</dbReference>
<dbReference type="FunFam" id="3.30.70.270:FF:000063">
    <property type="entry name" value="Zinc knuckle domaincontaining protein"/>
    <property type="match status" value="1"/>
</dbReference>
<dbReference type="Gene3D" id="3.30.70.270">
    <property type="match status" value="2"/>
</dbReference>
<dbReference type="PANTHER" id="PTHR37984">
    <property type="entry name" value="PROTEIN CBG26694"/>
    <property type="match status" value="1"/>
</dbReference>